<evidence type="ECO:0000256" key="3">
    <source>
        <dbReference type="ARBA" id="ARBA00023157"/>
    </source>
</evidence>
<feature type="signal peptide" evidence="4">
    <location>
        <begin position="1"/>
        <end position="16"/>
    </location>
</feature>
<feature type="domain" description="Fibrinogen C-terminal" evidence="6">
    <location>
        <begin position="250"/>
        <end position="359"/>
    </location>
</feature>
<dbReference type="InterPro" id="IPR003599">
    <property type="entry name" value="Ig_sub"/>
</dbReference>
<dbReference type="InterPro" id="IPR003609">
    <property type="entry name" value="Pan_app"/>
</dbReference>
<dbReference type="InterPro" id="IPR007110">
    <property type="entry name" value="Ig-like_dom"/>
</dbReference>
<dbReference type="OrthoDB" id="10362099at2759"/>
<feature type="chain" id="PRO_5035719012" evidence="4">
    <location>
        <begin position="17"/>
        <end position="359"/>
    </location>
</feature>
<keyword evidence="2" id="KW-0272">Extracellular matrix</keyword>
<dbReference type="InterPro" id="IPR050373">
    <property type="entry name" value="Fibrinogen_C-term_domain"/>
</dbReference>
<dbReference type="PANTHER" id="PTHR19143:SF444">
    <property type="entry name" value="PROTEIN SCABROUS"/>
    <property type="match status" value="1"/>
</dbReference>
<dbReference type="Proteomes" id="UP000683360">
    <property type="component" value="Unassembled WGS sequence"/>
</dbReference>
<protein>
    <submittedName>
        <fullName evidence="7">TN</fullName>
    </submittedName>
</protein>
<evidence type="ECO:0000256" key="1">
    <source>
        <dbReference type="ARBA" id="ARBA00004498"/>
    </source>
</evidence>
<dbReference type="Gene3D" id="2.60.40.10">
    <property type="entry name" value="Immunoglobulins"/>
    <property type="match status" value="1"/>
</dbReference>
<gene>
    <name evidence="7" type="ORF">MEDL_13706</name>
</gene>
<keyword evidence="2" id="KW-0964">Secreted</keyword>
<accession>A0A8S3QQ40</accession>
<evidence type="ECO:0000313" key="7">
    <source>
        <dbReference type="EMBL" id="CAG2199010.1"/>
    </source>
</evidence>
<dbReference type="InterPro" id="IPR003598">
    <property type="entry name" value="Ig_sub2"/>
</dbReference>
<dbReference type="AlphaFoldDB" id="A0A8S3QQ40"/>
<dbReference type="InterPro" id="IPR002181">
    <property type="entry name" value="Fibrinogen_a/b/g_C_dom"/>
</dbReference>
<dbReference type="InterPro" id="IPR036179">
    <property type="entry name" value="Ig-like_dom_sf"/>
</dbReference>
<dbReference type="SMART" id="SM00408">
    <property type="entry name" value="IGc2"/>
    <property type="match status" value="1"/>
</dbReference>
<proteinExistence type="predicted"/>
<evidence type="ECO:0000313" key="8">
    <source>
        <dbReference type="Proteomes" id="UP000683360"/>
    </source>
</evidence>
<comment type="subcellular location">
    <subcellularLocation>
        <location evidence="1">Secreted</location>
        <location evidence="1">Extracellular space</location>
        <location evidence="1">Extracellular matrix</location>
    </subcellularLocation>
</comment>
<evidence type="ECO:0000259" key="6">
    <source>
        <dbReference type="PROSITE" id="PS51406"/>
    </source>
</evidence>
<dbReference type="EMBL" id="CAJPWZ010000706">
    <property type="protein sequence ID" value="CAG2199010.1"/>
    <property type="molecule type" value="Genomic_DNA"/>
</dbReference>
<dbReference type="Pfam" id="PF00147">
    <property type="entry name" value="Fibrinogen_C"/>
    <property type="match status" value="1"/>
</dbReference>
<dbReference type="InterPro" id="IPR020837">
    <property type="entry name" value="Fibrinogen_CS"/>
</dbReference>
<feature type="domain" description="Ig-like" evidence="5">
    <location>
        <begin position="104"/>
        <end position="198"/>
    </location>
</feature>
<organism evidence="7 8">
    <name type="scientific">Mytilus edulis</name>
    <name type="common">Blue mussel</name>
    <dbReference type="NCBI Taxonomy" id="6550"/>
    <lineage>
        <taxon>Eukaryota</taxon>
        <taxon>Metazoa</taxon>
        <taxon>Spiralia</taxon>
        <taxon>Lophotrochozoa</taxon>
        <taxon>Mollusca</taxon>
        <taxon>Bivalvia</taxon>
        <taxon>Autobranchia</taxon>
        <taxon>Pteriomorphia</taxon>
        <taxon>Mytilida</taxon>
        <taxon>Mytiloidea</taxon>
        <taxon>Mytilidae</taxon>
        <taxon>Mytilinae</taxon>
        <taxon>Mytilus</taxon>
    </lineage>
</organism>
<name>A0A8S3QQ40_MYTED</name>
<dbReference type="PROSITE" id="PS51406">
    <property type="entry name" value="FIBRINOGEN_C_2"/>
    <property type="match status" value="1"/>
</dbReference>
<dbReference type="PANTHER" id="PTHR19143">
    <property type="entry name" value="FIBRINOGEN/TENASCIN/ANGIOPOEITIN"/>
    <property type="match status" value="1"/>
</dbReference>
<dbReference type="PROSITE" id="PS00514">
    <property type="entry name" value="FIBRINOGEN_C_1"/>
    <property type="match status" value="1"/>
</dbReference>
<evidence type="ECO:0000259" key="5">
    <source>
        <dbReference type="PROSITE" id="PS50835"/>
    </source>
</evidence>
<sequence>METLFAFICTVGLVCCFDLEVKKQTFTVEENMIALPTNEHNLVTEKKVSSEIICASLCSENPTCYSASYHQITRECKLFSDSFPETETSEYGMLIRQPSEGEIPSVHIEKLNYSVSIGESVTLQCAVASSLTVTSVYWYKIVYGKIKILNSTSSGINGSSISNPSLTIINAALCDQGYYTCFATNILGVGQSANTSLSINGSTITLYPKDCSDLPMCADSGVYTISPISNYSVDVYCEMNIADGGWTARNENLHIITSNGRYSLRVELGDLEGNCSYADFNIFKVGDPNSKYTLEATDCTGPAGNSLISHNSQKFSTFDNDNDIDDRNCAVNVRGGWWYKSCFQSNLNGVYDPSQTKQE</sequence>
<dbReference type="SMART" id="SM00409">
    <property type="entry name" value="IG"/>
    <property type="match status" value="1"/>
</dbReference>
<evidence type="ECO:0000256" key="4">
    <source>
        <dbReference type="SAM" id="SignalP"/>
    </source>
</evidence>
<dbReference type="Gene3D" id="3.90.215.10">
    <property type="entry name" value="Gamma Fibrinogen, chain A, domain 1"/>
    <property type="match status" value="2"/>
</dbReference>
<comment type="caution">
    <text evidence="7">The sequence shown here is derived from an EMBL/GenBank/DDBJ whole genome shotgun (WGS) entry which is preliminary data.</text>
</comment>
<evidence type="ECO:0000256" key="2">
    <source>
        <dbReference type="ARBA" id="ARBA00022530"/>
    </source>
</evidence>
<keyword evidence="4" id="KW-0732">Signal</keyword>
<dbReference type="Pfam" id="PF13927">
    <property type="entry name" value="Ig_3"/>
    <property type="match status" value="1"/>
</dbReference>
<dbReference type="InterPro" id="IPR013783">
    <property type="entry name" value="Ig-like_fold"/>
</dbReference>
<keyword evidence="3" id="KW-1015">Disulfide bond</keyword>
<reference evidence="7" key="1">
    <citation type="submission" date="2021-03" db="EMBL/GenBank/DDBJ databases">
        <authorList>
            <person name="Bekaert M."/>
        </authorList>
    </citation>
    <scope>NUCLEOTIDE SEQUENCE</scope>
</reference>
<dbReference type="SUPFAM" id="SSF48726">
    <property type="entry name" value="Immunoglobulin"/>
    <property type="match status" value="1"/>
</dbReference>
<keyword evidence="8" id="KW-1185">Reference proteome</keyword>
<dbReference type="CDD" id="cd00096">
    <property type="entry name" value="Ig"/>
    <property type="match status" value="1"/>
</dbReference>
<dbReference type="Pfam" id="PF00024">
    <property type="entry name" value="PAN_1"/>
    <property type="match status" value="1"/>
</dbReference>
<dbReference type="Gene3D" id="3.50.4.10">
    <property type="entry name" value="Hepatocyte Growth Factor"/>
    <property type="match status" value="1"/>
</dbReference>
<dbReference type="SUPFAM" id="SSF56496">
    <property type="entry name" value="Fibrinogen C-terminal domain-like"/>
    <property type="match status" value="1"/>
</dbReference>
<dbReference type="SMART" id="SM00186">
    <property type="entry name" value="FBG"/>
    <property type="match status" value="1"/>
</dbReference>
<dbReference type="PROSITE" id="PS50835">
    <property type="entry name" value="IG_LIKE"/>
    <property type="match status" value="1"/>
</dbReference>
<dbReference type="GO" id="GO:0005615">
    <property type="term" value="C:extracellular space"/>
    <property type="evidence" value="ECO:0007669"/>
    <property type="project" value="TreeGrafter"/>
</dbReference>
<dbReference type="SUPFAM" id="SSF57414">
    <property type="entry name" value="Hairpin loop containing domain-like"/>
    <property type="match status" value="1"/>
</dbReference>
<dbReference type="InterPro" id="IPR036056">
    <property type="entry name" value="Fibrinogen-like_C"/>
</dbReference>
<dbReference type="InterPro" id="IPR014716">
    <property type="entry name" value="Fibrinogen_a/b/g_C_1"/>
</dbReference>